<dbReference type="EMBL" id="CP125669">
    <property type="protein sequence ID" value="WHP07003.1"/>
    <property type="molecule type" value="Genomic_DNA"/>
</dbReference>
<organism evidence="1 2">
    <name type="scientific">Acinetobacter corruptisaponis</name>
    <dbReference type="NCBI Taxonomy" id="3045147"/>
    <lineage>
        <taxon>Bacteria</taxon>
        <taxon>Pseudomonadati</taxon>
        <taxon>Pseudomonadota</taxon>
        <taxon>Gammaproteobacteria</taxon>
        <taxon>Moraxellales</taxon>
        <taxon>Moraxellaceae</taxon>
        <taxon>Acinetobacter</taxon>
    </lineage>
</organism>
<proteinExistence type="predicted"/>
<keyword evidence="2" id="KW-1185">Reference proteome</keyword>
<evidence type="ECO:0000313" key="2">
    <source>
        <dbReference type="Proteomes" id="UP001229836"/>
    </source>
</evidence>
<gene>
    <name evidence="1" type="ORF">QLH32_05945</name>
</gene>
<accession>A0ABY8S5M0</accession>
<dbReference type="RefSeq" id="WP_283268632.1">
    <property type="nucleotide sequence ID" value="NZ_CP125669.1"/>
</dbReference>
<dbReference type="Proteomes" id="UP001229836">
    <property type="component" value="Chromosome"/>
</dbReference>
<name>A0ABY8S5M0_9GAMM</name>
<protein>
    <submittedName>
        <fullName evidence="1">Uncharacterized protein</fullName>
    </submittedName>
</protein>
<evidence type="ECO:0000313" key="1">
    <source>
        <dbReference type="EMBL" id="WHP07003.1"/>
    </source>
</evidence>
<sequence>MQKDIEYYKNFKVTKEKSVEPAFIKKLREQKQQVAYSSFDMDVLTWLNEQDKDTKKHLNEVIRHFMAIKA</sequence>
<reference evidence="1 2" key="1">
    <citation type="submission" date="2023-05" db="EMBL/GenBank/DDBJ databases">
        <title>The complete genome of Acinetobacter sp. nov KCTC 92772.</title>
        <authorList>
            <person name="Zhou G."/>
        </authorList>
    </citation>
    <scope>NUCLEOTIDE SEQUENCE [LARGE SCALE GENOMIC DNA]</scope>
    <source>
        <strain evidence="1 2">KCTC 92772</strain>
    </source>
</reference>